<dbReference type="Proteomes" id="UP001178662">
    <property type="component" value="Chromosome"/>
</dbReference>
<evidence type="ECO:0000313" key="4">
    <source>
        <dbReference type="Proteomes" id="UP001178662"/>
    </source>
</evidence>
<evidence type="ECO:0000256" key="1">
    <source>
        <dbReference type="SAM" id="MobiDB-lite"/>
    </source>
</evidence>
<reference evidence="3" key="1">
    <citation type="submission" date="2023-03" db="EMBL/GenBank/DDBJ databases">
        <title>Andean soil-derived lignocellulolytic bacterial consortium as a source of novel taxa and putative plastic-active enzymes.</title>
        <authorList>
            <person name="Diaz-Garcia L."/>
            <person name="Chuvochina M."/>
            <person name="Feuerriegel G."/>
            <person name="Bunk B."/>
            <person name="Sproer C."/>
            <person name="Streit W.R."/>
            <person name="Rodriguez L.M."/>
            <person name="Overmann J."/>
            <person name="Jimenez D.J."/>
        </authorList>
    </citation>
    <scope>NUCLEOTIDE SEQUENCE</scope>
    <source>
        <strain evidence="3">MAG 2441</strain>
    </source>
</reference>
<dbReference type="InterPro" id="IPR011008">
    <property type="entry name" value="Dimeric_a/b-barrel"/>
</dbReference>
<sequence>MIIVTNTSQITPGNAHKLIERFDRIGKVEFMEGFLGLEVLLNEKNTEYEEVSVVTRWNRKEDFQAWTHSSSFKESHSHRKIPEYILKNTISYYDVKIVRGPRSPEQSSLEAEASEAVTAKL</sequence>
<keyword evidence="4" id="KW-1185">Reference proteome</keyword>
<dbReference type="SUPFAM" id="SSF54909">
    <property type="entry name" value="Dimeric alpha+beta barrel"/>
    <property type="match status" value="1"/>
</dbReference>
<dbReference type="EMBL" id="CP119317">
    <property type="protein sequence ID" value="WEK54051.1"/>
    <property type="molecule type" value="Genomic_DNA"/>
</dbReference>
<dbReference type="PANTHER" id="PTHR34474">
    <property type="entry name" value="SIGNAL TRANSDUCTION PROTEIN TRAP"/>
    <property type="match status" value="1"/>
</dbReference>
<dbReference type="InterPro" id="IPR007138">
    <property type="entry name" value="ABM_dom"/>
</dbReference>
<dbReference type="PANTHER" id="PTHR34474:SF4">
    <property type="entry name" value="HEME OXYGENASE (STAPHYLOBILIN-PRODUCING) 1"/>
    <property type="match status" value="1"/>
</dbReference>
<dbReference type="PROSITE" id="PS51725">
    <property type="entry name" value="ABM"/>
    <property type="match status" value="1"/>
</dbReference>
<protein>
    <submittedName>
        <fullName evidence="3">Heme oxygenase</fullName>
    </submittedName>
</protein>
<dbReference type="NCBIfam" id="NF009839">
    <property type="entry name" value="PRK13314.1"/>
    <property type="match status" value="1"/>
</dbReference>
<name>A0AA95JBG5_9BACL</name>
<feature type="compositionally biased region" description="Low complexity" evidence="1">
    <location>
        <begin position="103"/>
        <end position="121"/>
    </location>
</feature>
<gene>
    <name evidence="3" type="ORF">P0Y55_16040</name>
</gene>
<dbReference type="InterPro" id="IPR050404">
    <property type="entry name" value="Heme-degrading_MO"/>
</dbReference>
<evidence type="ECO:0000259" key="2">
    <source>
        <dbReference type="PROSITE" id="PS51725"/>
    </source>
</evidence>
<dbReference type="AlphaFoldDB" id="A0AA95JBG5"/>
<proteinExistence type="predicted"/>
<feature type="domain" description="ABM" evidence="2">
    <location>
        <begin position="2"/>
        <end position="93"/>
    </location>
</feature>
<dbReference type="Gene3D" id="3.30.70.100">
    <property type="match status" value="1"/>
</dbReference>
<feature type="region of interest" description="Disordered" evidence="1">
    <location>
        <begin position="101"/>
        <end position="121"/>
    </location>
</feature>
<accession>A0AA95JBG5</accession>
<evidence type="ECO:0000313" key="3">
    <source>
        <dbReference type="EMBL" id="WEK54051.1"/>
    </source>
</evidence>
<organism evidence="3 4">
    <name type="scientific">Candidatus Cohnella colombiensis</name>
    <dbReference type="NCBI Taxonomy" id="3121368"/>
    <lineage>
        <taxon>Bacteria</taxon>
        <taxon>Bacillati</taxon>
        <taxon>Bacillota</taxon>
        <taxon>Bacilli</taxon>
        <taxon>Bacillales</taxon>
        <taxon>Paenibacillaceae</taxon>
        <taxon>Cohnella</taxon>
    </lineage>
</organism>
<dbReference type="Pfam" id="PF03992">
    <property type="entry name" value="ABM"/>
    <property type="match status" value="1"/>
</dbReference>